<dbReference type="InterPro" id="IPR050604">
    <property type="entry name" value="PDZ-LIM_domain"/>
</dbReference>
<dbReference type="CDD" id="cd09450">
    <property type="entry name" value="LIM_ALP"/>
    <property type="match status" value="1"/>
</dbReference>
<dbReference type="PANTHER" id="PTHR24214:SF7">
    <property type="entry name" value="PDZ AND LIM DOMAIN PROTEIN 3"/>
    <property type="match status" value="1"/>
</dbReference>
<dbReference type="AlphaFoldDB" id="A0A8C8DJ04"/>
<dbReference type="Pfam" id="PF00412">
    <property type="entry name" value="LIM"/>
    <property type="match status" value="1"/>
</dbReference>
<dbReference type="FunFam" id="2.30.42.10:FF:000055">
    <property type="entry name" value="PDZ and LIM domain protein 3"/>
    <property type="match status" value="1"/>
</dbReference>
<organism evidence="11 12">
    <name type="scientific">Oryzias sinensis</name>
    <name type="common">Chinese medaka</name>
    <dbReference type="NCBI Taxonomy" id="183150"/>
    <lineage>
        <taxon>Eukaryota</taxon>
        <taxon>Metazoa</taxon>
        <taxon>Chordata</taxon>
        <taxon>Craniata</taxon>
        <taxon>Vertebrata</taxon>
        <taxon>Euteleostomi</taxon>
        <taxon>Actinopterygii</taxon>
        <taxon>Neopterygii</taxon>
        <taxon>Teleostei</taxon>
        <taxon>Neoteleostei</taxon>
        <taxon>Acanthomorphata</taxon>
        <taxon>Ovalentaria</taxon>
        <taxon>Atherinomorphae</taxon>
        <taxon>Beloniformes</taxon>
        <taxon>Adrianichthyidae</taxon>
        <taxon>Oryziinae</taxon>
        <taxon>Oryzias</taxon>
    </lineage>
</organism>
<dbReference type="Pfam" id="PF00595">
    <property type="entry name" value="PDZ"/>
    <property type="match status" value="1"/>
</dbReference>
<dbReference type="Gene3D" id="2.10.110.10">
    <property type="entry name" value="Cysteine Rich Protein"/>
    <property type="match status" value="1"/>
</dbReference>
<evidence type="ECO:0000256" key="2">
    <source>
        <dbReference type="ARBA" id="ARBA00022490"/>
    </source>
</evidence>
<dbReference type="Gene3D" id="2.30.42.10">
    <property type="match status" value="1"/>
</dbReference>
<dbReference type="GO" id="GO:0030036">
    <property type="term" value="P:actin cytoskeleton organization"/>
    <property type="evidence" value="ECO:0007669"/>
    <property type="project" value="TreeGrafter"/>
</dbReference>
<dbReference type="GO" id="GO:0061061">
    <property type="term" value="P:muscle structure development"/>
    <property type="evidence" value="ECO:0007669"/>
    <property type="project" value="TreeGrafter"/>
</dbReference>
<dbReference type="PROSITE" id="PS50106">
    <property type="entry name" value="PDZ"/>
    <property type="match status" value="1"/>
</dbReference>
<feature type="domain" description="PDZ" evidence="10">
    <location>
        <begin position="35"/>
        <end position="119"/>
    </location>
</feature>
<evidence type="ECO:0000256" key="8">
    <source>
        <dbReference type="PROSITE-ProRule" id="PRU00125"/>
    </source>
</evidence>
<comment type="subcellular location">
    <subcellularLocation>
        <location evidence="1">Cytoplasm</location>
        <location evidence="1">Myofibril</location>
        <location evidence="1">Sarcomere</location>
        <location evidence="1">Z line</location>
    </subcellularLocation>
</comment>
<proteinExistence type="predicted"/>
<dbReference type="SMART" id="SM00228">
    <property type="entry name" value="PDZ"/>
    <property type="match status" value="1"/>
</dbReference>
<dbReference type="GO" id="GO:0030018">
    <property type="term" value="C:Z disc"/>
    <property type="evidence" value="ECO:0007669"/>
    <property type="project" value="UniProtKB-SubCell"/>
</dbReference>
<protein>
    <recommendedName>
        <fullName evidence="7">PDZ and LIM domain protein 3</fullName>
    </recommendedName>
</protein>
<keyword evidence="5 8" id="KW-0440">LIM domain</keyword>
<accession>A0A8C8DJ04</accession>
<dbReference type="FunFam" id="2.10.110.10:FF:000026">
    <property type="entry name" value="PDZ and LIM domain protein 3"/>
    <property type="match status" value="1"/>
</dbReference>
<evidence type="ECO:0000256" key="7">
    <source>
        <dbReference type="ARBA" id="ARBA00039371"/>
    </source>
</evidence>
<dbReference type="PROSITE" id="PS50023">
    <property type="entry name" value="LIM_DOMAIN_2"/>
    <property type="match status" value="1"/>
</dbReference>
<name>A0A8C8DJ04_9TELE</name>
<dbReference type="SMART" id="SM00132">
    <property type="entry name" value="LIM"/>
    <property type="match status" value="1"/>
</dbReference>
<dbReference type="GO" id="GO:0046872">
    <property type="term" value="F:metal ion binding"/>
    <property type="evidence" value="ECO:0007669"/>
    <property type="project" value="UniProtKB-KW"/>
</dbReference>
<dbReference type="InterPro" id="IPR006643">
    <property type="entry name" value="Zasp-like_motif"/>
</dbReference>
<dbReference type="InterPro" id="IPR036034">
    <property type="entry name" value="PDZ_sf"/>
</dbReference>
<keyword evidence="12" id="KW-1185">Reference proteome</keyword>
<evidence type="ECO:0000313" key="12">
    <source>
        <dbReference type="Proteomes" id="UP000694383"/>
    </source>
</evidence>
<dbReference type="CDD" id="cd06753">
    <property type="entry name" value="PDZ_PDLIM-like"/>
    <property type="match status" value="1"/>
</dbReference>
<dbReference type="GeneTree" id="ENSGT00940000156741"/>
<dbReference type="InterPro" id="IPR001478">
    <property type="entry name" value="PDZ"/>
</dbReference>
<dbReference type="SUPFAM" id="SSF50156">
    <property type="entry name" value="PDZ domain-like"/>
    <property type="match status" value="1"/>
</dbReference>
<evidence type="ECO:0000259" key="10">
    <source>
        <dbReference type="PROSITE" id="PS50106"/>
    </source>
</evidence>
<dbReference type="GO" id="GO:0001725">
    <property type="term" value="C:stress fiber"/>
    <property type="evidence" value="ECO:0007669"/>
    <property type="project" value="TreeGrafter"/>
</dbReference>
<dbReference type="PANTHER" id="PTHR24214">
    <property type="entry name" value="PDZ AND LIM DOMAIN PROTEIN ZASP"/>
    <property type="match status" value="1"/>
</dbReference>
<evidence type="ECO:0000256" key="4">
    <source>
        <dbReference type="ARBA" id="ARBA00022833"/>
    </source>
</evidence>
<reference evidence="11" key="2">
    <citation type="submission" date="2025-09" db="UniProtKB">
        <authorList>
            <consortium name="Ensembl"/>
        </authorList>
    </citation>
    <scope>IDENTIFICATION</scope>
</reference>
<dbReference type="GO" id="GO:0051371">
    <property type="term" value="F:muscle alpha-actinin binding"/>
    <property type="evidence" value="ECO:0007669"/>
    <property type="project" value="TreeGrafter"/>
</dbReference>
<reference evidence="11" key="1">
    <citation type="submission" date="2025-08" db="UniProtKB">
        <authorList>
            <consortium name="Ensembl"/>
        </authorList>
    </citation>
    <scope>IDENTIFICATION</scope>
</reference>
<dbReference type="InterPro" id="IPR031847">
    <property type="entry name" value="PDLI1-4/Zasp-like_mid"/>
</dbReference>
<dbReference type="Pfam" id="PF15936">
    <property type="entry name" value="DUF4749"/>
    <property type="match status" value="1"/>
</dbReference>
<keyword evidence="4 8" id="KW-0862">Zinc</keyword>
<keyword evidence="2" id="KW-0963">Cytoplasm</keyword>
<evidence type="ECO:0000256" key="6">
    <source>
        <dbReference type="ARBA" id="ARBA00037484"/>
    </source>
</evidence>
<dbReference type="GO" id="GO:0003779">
    <property type="term" value="F:actin binding"/>
    <property type="evidence" value="ECO:0007669"/>
    <property type="project" value="TreeGrafter"/>
</dbReference>
<evidence type="ECO:0000256" key="5">
    <source>
        <dbReference type="ARBA" id="ARBA00023038"/>
    </source>
</evidence>
<feature type="domain" description="LIM zinc-binding" evidence="9">
    <location>
        <begin position="278"/>
        <end position="337"/>
    </location>
</feature>
<comment type="function">
    <text evidence="6">May play a role in the organization of actin filament arrays within muscle cells.</text>
</comment>
<dbReference type="Ensembl" id="ENSOSIT00000009201.1">
    <property type="protein sequence ID" value="ENSOSIP00000008636.1"/>
    <property type="gene ID" value="ENSOSIG00000005528.1"/>
</dbReference>
<evidence type="ECO:0000256" key="1">
    <source>
        <dbReference type="ARBA" id="ARBA00004216"/>
    </source>
</evidence>
<dbReference type="GO" id="GO:0005912">
    <property type="term" value="C:adherens junction"/>
    <property type="evidence" value="ECO:0007669"/>
    <property type="project" value="TreeGrafter"/>
</dbReference>
<dbReference type="SUPFAM" id="SSF57716">
    <property type="entry name" value="Glucocorticoid receptor-like (DNA-binding domain)"/>
    <property type="match status" value="2"/>
</dbReference>
<evidence type="ECO:0000259" key="9">
    <source>
        <dbReference type="PROSITE" id="PS50023"/>
    </source>
</evidence>
<dbReference type="SMART" id="SM00735">
    <property type="entry name" value="ZM"/>
    <property type="match status" value="1"/>
</dbReference>
<dbReference type="PROSITE" id="PS00478">
    <property type="entry name" value="LIM_DOMAIN_1"/>
    <property type="match status" value="1"/>
</dbReference>
<dbReference type="InterPro" id="IPR001781">
    <property type="entry name" value="Znf_LIM"/>
</dbReference>
<evidence type="ECO:0000256" key="3">
    <source>
        <dbReference type="ARBA" id="ARBA00022723"/>
    </source>
</evidence>
<dbReference type="GO" id="GO:0031941">
    <property type="term" value="C:filamentous actin"/>
    <property type="evidence" value="ECO:0007669"/>
    <property type="project" value="TreeGrafter"/>
</dbReference>
<dbReference type="Proteomes" id="UP000694383">
    <property type="component" value="Unplaced"/>
</dbReference>
<dbReference type="GO" id="GO:0007507">
    <property type="term" value="P:heart development"/>
    <property type="evidence" value="ECO:0007669"/>
    <property type="project" value="TreeGrafter"/>
</dbReference>
<evidence type="ECO:0000313" key="11">
    <source>
        <dbReference type="Ensembl" id="ENSOSIP00000008636.1"/>
    </source>
</evidence>
<keyword evidence="3 8" id="KW-0479">Metal-binding</keyword>
<sequence>MDQNPHHGDTSLLFNSNRSTEQFHRQLGDTLHAVVMPLNVVLDGPAPWGFRLTGGRDFNQPLTISRITPGSKASSANLCPGDVILAIEGVPATDMLHCEAQNKIKESSKQLCLTVERNQSRLWSPHVMEDGRAHPFKVDLETKQQEYKPIGAAHNRRAQPFIAAANIDDKRQVVSTSYNTPIGLYSSGNIQDAMEGQIRGLVQPKPESPRALSSIEESDVYRMLQKDQDMPQEPRQSGSFRALQEFIDSDGTRPIVTRTVKAPTSKPAPPTGNLQKLPVCDKCGNGIVGTVIKARDKYHHPGCFVCSDCDVNLKQKGYFIVEGRLYCESHARARMRPPEGHDLITTFHSP</sequence>